<reference evidence="1 2" key="1">
    <citation type="submission" date="2021-06" db="EMBL/GenBank/DDBJ databases">
        <authorList>
            <person name="Palmer J.M."/>
        </authorList>
    </citation>
    <scope>NUCLEOTIDE SEQUENCE [LARGE SCALE GENOMIC DNA]</scope>
    <source>
        <strain evidence="1 2">XC_2019</strain>
        <tissue evidence="1">Muscle</tissue>
    </source>
</reference>
<evidence type="ECO:0000313" key="2">
    <source>
        <dbReference type="Proteomes" id="UP001434883"/>
    </source>
</evidence>
<name>A0ABV0S2R9_9TELE</name>
<sequence>MARGPELYCILSIFHYDFKQVIVIEQTPAKRTTRDSFVSHCKLNQTTKRAFSQSSYQAVWDSQCMSTLSNNTNHSLESNSFTREKQQFFLLLLEMCTIAL</sequence>
<keyword evidence="2" id="KW-1185">Reference proteome</keyword>
<dbReference type="Proteomes" id="UP001434883">
    <property type="component" value="Unassembled WGS sequence"/>
</dbReference>
<protein>
    <submittedName>
        <fullName evidence="1">Uncharacterized protein</fullName>
    </submittedName>
</protein>
<proteinExistence type="predicted"/>
<gene>
    <name evidence="1" type="ORF">XENOCAPTIV_021810</name>
</gene>
<evidence type="ECO:0000313" key="1">
    <source>
        <dbReference type="EMBL" id="MEQ2214847.1"/>
    </source>
</evidence>
<accession>A0ABV0S2R9</accession>
<dbReference type="EMBL" id="JAHRIN010067698">
    <property type="protein sequence ID" value="MEQ2214847.1"/>
    <property type="molecule type" value="Genomic_DNA"/>
</dbReference>
<organism evidence="1 2">
    <name type="scientific">Xenoophorus captivus</name>
    <dbReference type="NCBI Taxonomy" id="1517983"/>
    <lineage>
        <taxon>Eukaryota</taxon>
        <taxon>Metazoa</taxon>
        <taxon>Chordata</taxon>
        <taxon>Craniata</taxon>
        <taxon>Vertebrata</taxon>
        <taxon>Euteleostomi</taxon>
        <taxon>Actinopterygii</taxon>
        <taxon>Neopterygii</taxon>
        <taxon>Teleostei</taxon>
        <taxon>Neoteleostei</taxon>
        <taxon>Acanthomorphata</taxon>
        <taxon>Ovalentaria</taxon>
        <taxon>Atherinomorphae</taxon>
        <taxon>Cyprinodontiformes</taxon>
        <taxon>Goodeidae</taxon>
        <taxon>Xenoophorus</taxon>
    </lineage>
</organism>
<comment type="caution">
    <text evidence="1">The sequence shown here is derived from an EMBL/GenBank/DDBJ whole genome shotgun (WGS) entry which is preliminary data.</text>
</comment>